<dbReference type="AlphaFoldDB" id="A0AA41Y5Q1"/>
<keyword evidence="2" id="KW-1185">Reference proteome</keyword>
<sequence>MKQRIFFLSILSVIVLASCQLKNEPEKIDRHSVIMRNNVLVEGFDSLASLSIGNGEFAFTTDLTGLQTFYTDYENGVPLGTQSNWGWHTNPNTEGYERSETLKYFEVEGRQVPYRHQLKDNQRAQAACDYFRENPHRLHLGMIGLVLTNSEGETARLEDIKQAKHHLDMWTGKISSSFEFDGQPVTVEVFCHQDQDQISARIESPLIAQGKLAVQWKFPFGVAENTHEGYDFDSPEKHESVLSEVASNQVLINRTMDNDQYQVAIAWKGSGAVTKTDDHQFVLQPGEQEVFVFNCLFAPEVGGTTLADFESTKTNNEQAWLNYWENGGMIDFSECTDPRAKELERRTILSQYLIKIQSTGSLPPAETGLTYNSWYGKYHLEMHWWHIAHFPQWNRENLIEKQLDYYNDLYAQALQTAQDQGYEGVRWQKMLGPDGENSPSSVGSYLIWQQPHIIWFAELMYQANPTEETLNKYKDLVFATADFMGDFPVWNDEKQQYDLAPPLIPAQEHWSRETTTNPPFELAYWYWGLTTARKWQDRLQLEANDQWENVRLKLAAPDQAEGVYLGIEGATESYTNMELMEDHPVVFGAYGILPAWDKLDPEVMRNTMHRIAERWDWPSTWGWDYPMAAMSAVRLGEPELALEFLLKDVQKNTYLKNGHNYQSERLRIYLPGNGGLLTTIGMMCAGYAGCETENPGFPKDGKWKVKWEDIKPVF</sequence>
<evidence type="ECO:0000313" key="1">
    <source>
        <dbReference type="EMBL" id="MCW0481612.1"/>
    </source>
</evidence>
<evidence type="ECO:0008006" key="3">
    <source>
        <dbReference type="Google" id="ProtNLM"/>
    </source>
</evidence>
<dbReference type="Gene3D" id="1.50.10.10">
    <property type="match status" value="1"/>
</dbReference>
<dbReference type="GO" id="GO:0005975">
    <property type="term" value="P:carbohydrate metabolic process"/>
    <property type="evidence" value="ECO:0007669"/>
    <property type="project" value="InterPro"/>
</dbReference>
<comment type="caution">
    <text evidence="1">The sequence shown here is derived from an EMBL/GenBank/DDBJ whole genome shotgun (WGS) entry which is preliminary data.</text>
</comment>
<dbReference type="EMBL" id="JAPAAF010000002">
    <property type="protein sequence ID" value="MCW0481612.1"/>
    <property type="molecule type" value="Genomic_DNA"/>
</dbReference>
<dbReference type="RefSeq" id="WP_282590221.1">
    <property type="nucleotide sequence ID" value="NZ_JAPAAF010000002.1"/>
</dbReference>
<dbReference type="InterPro" id="IPR008928">
    <property type="entry name" value="6-hairpin_glycosidase_sf"/>
</dbReference>
<dbReference type="SUPFAM" id="SSF48208">
    <property type="entry name" value="Six-hairpin glycosidases"/>
    <property type="match status" value="1"/>
</dbReference>
<name>A0AA41Y5Q1_9BACT</name>
<protein>
    <recommendedName>
        <fullName evidence="3">Glycoside hydrolase family 65</fullName>
    </recommendedName>
</protein>
<proteinExistence type="predicted"/>
<gene>
    <name evidence="1" type="ORF">N2K84_02650</name>
</gene>
<dbReference type="InterPro" id="IPR012341">
    <property type="entry name" value="6hp_glycosidase-like_sf"/>
</dbReference>
<dbReference type="Proteomes" id="UP001163821">
    <property type="component" value="Unassembled WGS sequence"/>
</dbReference>
<organism evidence="1 2">
    <name type="scientific">Gaoshiqia sediminis</name>
    <dbReference type="NCBI Taxonomy" id="2986998"/>
    <lineage>
        <taxon>Bacteria</taxon>
        <taxon>Pseudomonadati</taxon>
        <taxon>Bacteroidota</taxon>
        <taxon>Bacteroidia</taxon>
        <taxon>Marinilabiliales</taxon>
        <taxon>Prolixibacteraceae</taxon>
        <taxon>Gaoshiqia</taxon>
    </lineage>
</organism>
<accession>A0AA41Y5Q1</accession>
<evidence type="ECO:0000313" key="2">
    <source>
        <dbReference type="Proteomes" id="UP001163821"/>
    </source>
</evidence>
<reference evidence="1" key="1">
    <citation type="submission" date="2022-10" db="EMBL/GenBank/DDBJ databases">
        <title>Gaoshiqiia sediminis gen. nov., sp. nov., isolated from coastal sediment.</title>
        <authorList>
            <person name="Yu W.X."/>
            <person name="Mu D.S."/>
            <person name="Du J.Z."/>
            <person name="Liang Y.Q."/>
        </authorList>
    </citation>
    <scope>NUCLEOTIDE SEQUENCE</scope>
    <source>
        <strain evidence="1">A06</strain>
    </source>
</reference>
<dbReference type="PROSITE" id="PS51257">
    <property type="entry name" value="PROKAR_LIPOPROTEIN"/>
    <property type="match status" value="1"/>
</dbReference>